<proteinExistence type="inferred from homology"/>
<dbReference type="EMBL" id="VTPC01001670">
    <property type="protein sequence ID" value="KAF2901393.1"/>
    <property type="molecule type" value="Genomic_DNA"/>
</dbReference>
<dbReference type="GO" id="GO:0008270">
    <property type="term" value="F:zinc ion binding"/>
    <property type="evidence" value="ECO:0007669"/>
    <property type="project" value="UniProtKB-KW"/>
</dbReference>
<protein>
    <recommendedName>
        <fullName evidence="10">E3 ubiquitin-protein ligase</fullName>
        <ecNumber evidence="10">2.3.2.27</ecNumber>
    </recommendedName>
</protein>
<dbReference type="GO" id="GO:0016567">
    <property type="term" value="P:protein ubiquitination"/>
    <property type="evidence" value="ECO:0007669"/>
    <property type="project" value="UniProtKB-UniPathway"/>
</dbReference>
<dbReference type="AlphaFoldDB" id="A0A8K0GKS6"/>
<name>A0A8K0GKS6_IGNLU</name>
<evidence type="ECO:0000259" key="11">
    <source>
        <dbReference type="PROSITE" id="PS51081"/>
    </source>
</evidence>
<evidence type="ECO:0000256" key="8">
    <source>
        <dbReference type="ARBA" id="ARBA00022833"/>
    </source>
</evidence>
<dbReference type="UniPathway" id="UPA00143"/>
<keyword evidence="13" id="KW-1185">Reference proteome</keyword>
<evidence type="ECO:0000313" key="13">
    <source>
        <dbReference type="Proteomes" id="UP000801492"/>
    </source>
</evidence>
<evidence type="ECO:0000256" key="2">
    <source>
        <dbReference type="ARBA" id="ARBA00004906"/>
    </source>
</evidence>
<dbReference type="FunFam" id="3.30.40.10:FF:000041">
    <property type="entry name" value="E3 ubiquitin-protein ligase SINAT3"/>
    <property type="match status" value="1"/>
</dbReference>
<dbReference type="PANTHER" id="PTHR45877:SF2">
    <property type="entry name" value="E3 UBIQUITIN-PROTEIN LIGASE SINA-RELATED"/>
    <property type="match status" value="1"/>
</dbReference>
<keyword evidence="7 10" id="KW-0833">Ubl conjugation pathway</keyword>
<dbReference type="OrthoDB" id="620422at2759"/>
<dbReference type="Gene3D" id="2.60.210.10">
    <property type="entry name" value="Apoptosis, Tumor Necrosis Factor Receptor Associated Protein 2, Chain A"/>
    <property type="match status" value="1"/>
</dbReference>
<sequence length="529" mass="60460">MMMDEINNFADNENTGERNPLTLNEVTTMTGLDLNFCFLGSPELLCKKCKNYLYPPVMLLEDVGNVCGFCSVIDGVDVANHGVRNMGLETVLRQLAIPCRYYSRGCGELLDFEVLEHLEVCVYRDFQCPLRVIGTCGWEGDLGNLVDHGLIYHFDSTIRGFRNYFLLNVDTIPGSDVVMILYTDVDKFILRVKCDEEKLQFLMYFIGNKAKVSNLSYAIEQRDLGTIGNEYGTAMLHEGQLKSDFDENQALTVCLAVVKEYILESTLTLSIKILKKTQSSHQLDEKLLSYFECPICTSYMKPPIYQCSAGHSICNQCRPKLRHCHICRGHLGHMRNYTFEQIGNKMEFPCLYRDGGCSTILPAKDIVKHEAECPLQPYRCLFDICHWQGVYSAFIKHLQICHKHAITFSNYKADFGRLNINTEYCMIAHGQIFRVISLFDRPSNSIHWTVQLIGPDGRAKMYKYEIGLIGSRHRKYARTDICQNYTNNTEDIIGHCTTIPYSAVLHYATDGEVLSYCRVVKLIFKSQLE</sequence>
<evidence type="ECO:0000256" key="3">
    <source>
        <dbReference type="ARBA" id="ARBA00009119"/>
    </source>
</evidence>
<dbReference type="InterPro" id="IPR004162">
    <property type="entry name" value="SINA-like_animal"/>
</dbReference>
<organism evidence="12 13">
    <name type="scientific">Ignelater luminosus</name>
    <name type="common">Cucubano</name>
    <name type="synonym">Pyrophorus luminosus</name>
    <dbReference type="NCBI Taxonomy" id="2038154"/>
    <lineage>
        <taxon>Eukaryota</taxon>
        <taxon>Metazoa</taxon>
        <taxon>Ecdysozoa</taxon>
        <taxon>Arthropoda</taxon>
        <taxon>Hexapoda</taxon>
        <taxon>Insecta</taxon>
        <taxon>Pterygota</taxon>
        <taxon>Neoptera</taxon>
        <taxon>Endopterygota</taxon>
        <taxon>Coleoptera</taxon>
        <taxon>Polyphaga</taxon>
        <taxon>Elateriformia</taxon>
        <taxon>Elateroidea</taxon>
        <taxon>Elateridae</taxon>
        <taxon>Agrypninae</taxon>
        <taxon>Pyrophorini</taxon>
        <taxon>Ignelater</taxon>
    </lineage>
</organism>
<dbReference type="GO" id="GO:0043161">
    <property type="term" value="P:proteasome-mediated ubiquitin-dependent protein catabolic process"/>
    <property type="evidence" value="ECO:0007669"/>
    <property type="project" value="TreeGrafter"/>
</dbReference>
<evidence type="ECO:0000313" key="12">
    <source>
        <dbReference type="EMBL" id="KAF2901393.1"/>
    </source>
</evidence>
<evidence type="ECO:0000256" key="4">
    <source>
        <dbReference type="ARBA" id="ARBA00022679"/>
    </source>
</evidence>
<dbReference type="Pfam" id="PF21362">
    <property type="entry name" value="Sina_RING"/>
    <property type="match status" value="1"/>
</dbReference>
<accession>A0A8K0GKS6</accession>
<dbReference type="InterPro" id="IPR008974">
    <property type="entry name" value="TRAF-like"/>
</dbReference>
<keyword evidence="6 9" id="KW-0863">Zinc-finger</keyword>
<evidence type="ECO:0000256" key="5">
    <source>
        <dbReference type="ARBA" id="ARBA00022723"/>
    </source>
</evidence>
<dbReference type="Pfam" id="PF03145">
    <property type="entry name" value="Sina_TRAF"/>
    <property type="match status" value="1"/>
</dbReference>
<dbReference type="InterPro" id="IPR013083">
    <property type="entry name" value="Znf_RING/FYVE/PHD"/>
</dbReference>
<comment type="catalytic activity">
    <reaction evidence="1 10">
        <text>S-ubiquitinyl-[E2 ubiquitin-conjugating enzyme]-L-cysteine + [acceptor protein]-L-lysine = [E2 ubiquitin-conjugating enzyme]-L-cysteine + N(6)-ubiquitinyl-[acceptor protein]-L-lysine.</text>
        <dbReference type="EC" id="2.3.2.27"/>
    </reaction>
</comment>
<dbReference type="InterPro" id="IPR018121">
    <property type="entry name" value="7-in-absentia-prot_TRAF-dom"/>
</dbReference>
<keyword evidence="5 10" id="KW-0479">Metal-binding</keyword>
<dbReference type="GO" id="GO:0061630">
    <property type="term" value="F:ubiquitin protein ligase activity"/>
    <property type="evidence" value="ECO:0007669"/>
    <property type="project" value="UniProtKB-EC"/>
</dbReference>
<dbReference type="EC" id="2.3.2.27" evidence="10"/>
<dbReference type="InterPro" id="IPR049548">
    <property type="entry name" value="Sina-like_RING"/>
</dbReference>
<dbReference type="InterPro" id="IPR013010">
    <property type="entry name" value="Znf_SIAH"/>
</dbReference>
<comment type="domain">
    <text evidence="10">The RING-type zinc finger domain is essential for ubiquitin ligase activity.</text>
</comment>
<comment type="caution">
    <text evidence="12">The sequence shown here is derived from an EMBL/GenBank/DDBJ whole genome shotgun (WGS) entry which is preliminary data.</text>
</comment>
<keyword evidence="4" id="KW-0808">Transferase</keyword>
<dbReference type="Pfam" id="PF21361">
    <property type="entry name" value="Sina_ZnF"/>
    <property type="match status" value="2"/>
</dbReference>
<evidence type="ECO:0000256" key="6">
    <source>
        <dbReference type="ARBA" id="ARBA00022771"/>
    </source>
</evidence>
<comment type="domain">
    <text evidence="10">The SBD domain (substrate-binding domain) mediates the interaction with substrate proteins. It is related to the TRAF family.</text>
</comment>
<dbReference type="GO" id="GO:0005737">
    <property type="term" value="C:cytoplasm"/>
    <property type="evidence" value="ECO:0007669"/>
    <property type="project" value="InterPro"/>
</dbReference>
<dbReference type="SUPFAM" id="SSF49599">
    <property type="entry name" value="TRAF domain-like"/>
    <property type="match status" value="2"/>
</dbReference>
<evidence type="ECO:0000256" key="7">
    <source>
        <dbReference type="ARBA" id="ARBA00022786"/>
    </source>
</evidence>
<dbReference type="Proteomes" id="UP000801492">
    <property type="component" value="Unassembled WGS sequence"/>
</dbReference>
<dbReference type="PANTHER" id="PTHR45877">
    <property type="entry name" value="E3 UBIQUITIN-PROTEIN LIGASE SIAH2"/>
    <property type="match status" value="1"/>
</dbReference>
<dbReference type="Gene3D" id="3.30.40.10">
    <property type="entry name" value="Zinc/RING finger domain, C3HC4 (zinc finger)"/>
    <property type="match status" value="3"/>
</dbReference>
<feature type="domain" description="SIAH-type" evidence="11">
    <location>
        <begin position="345"/>
        <end position="403"/>
    </location>
</feature>
<evidence type="ECO:0000256" key="10">
    <source>
        <dbReference type="RuleBase" id="RU201113"/>
    </source>
</evidence>
<dbReference type="PROSITE" id="PS51081">
    <property type="entry name" value="ZF_SIAH"/>
    <property type="match status" value="2"/>
</dbReference>
<evidence type="ECO:0000256" key="1">
    <source>
        <dbReference type="ARBA" id="ARBA00000900"/>
    </source>
</evidence>
<comment type="pathway">
    <text evidence="2 10">Protein modification; protein ubiquitination.</text>
</comment>
<comment type="function">
    <text evidence="10">E3 ubiquitin-protein ligase that mediates ubiquitination and subsequent proteasomal degradation of target proteins. E3 ubiquitin ligases accept ubiquitin from an E2 ubiquitin-conjugating enzyme in the form of a thioester and then directly transfers the ubiquitin to targeted substrates.</text>
</comment>
<gene>
    <name evidence="12" type="ORF">ILUMI_04791</name>
</gene>
<evidence type="ECO:0000256" key="9">
    <source>
        <dbReference type="PROSITE-ProRule" id="PRU00455"/>
    </source>
</evidence>
<dbReference type="GO" id="GO:0031624">
    <property type="term" value="F:ubiquitin conjugating enzyme binding"/>
    <property type="evidence" value="ECO:0007669"/>
    <property type="project" value="TreeGrafter"/>
</dbReference>
<feature type="domain" description="SIAH-type" evidence="11">
    <location>
        <begin position="94"/>
        <end position="154"/>
    </location>
</feature>
<keyword evidence="8 10" id="KW-0862">Zinc</keyword>
<comment type="similarity">
    <text evidence="3 10">Belongs to the SINA (Seven in absentia) family.</text>
</comment>
<reference evidence="12" key="1">
    <citation type="submission" date="2019-08" db="EMBL/GenBank/DDBJ databases">
        <title>The genome of the North American firefly Photinus pyralis.</title>
        <authorList>
            <consortium name="Photinus pyralis genome working group"/>
            <person name="Fallon T.R."/>
            <person name="Sander Lower S.E."/>
            <person name="Weng J.-K."/>
        </authorList>
    </citation>
    <scope>NUCLEOTIDE SEQUENCE</scope>
    <source>
        <strain evidence="12">TRF0915ILg1</strain>
        <tissue evidence="12">Whole body</tissue>
    </source>
</reference>